<proteinExistence type="predicted"/>
<dbReference type="EMBL" id="SPHZ02000012">
    <property type="protein sequence ID" value="KAF0888077.1"/>
    <property type="molecule type" value="Genomic_DNA"/>
</dbReference>
<keyword evidence="2" id="KW-1185">Reference proteome</keyword>
<gene>
    <name evidence="1" type="ORF">E2562_010788</name>
</gene>
<evidence type="ECO:0000313" key="2">
    <source>
        <dbReference type="Proteomes" id="UP000479710"/>
    </source>
</evidence>
<accession>A0A6G1BK38</accession>
<evidence type="ECO:0000313" key="1">
    <source>
        <dbReference type="EMBL" id="KAF0888077.1"/>
    </source>
</evidence>
<dbReference type="AlphaFoldDB" id="A0A6G1BK38"/>
<comment type="caution">
    <text evidence="1">The sequence shown here is derived from an EMBL/GenBank/DDBJ whole genome shotgun (WGS) entry which is preliminary data.</text>
</comment>
<reference evidence="1 2" key="1">
    <citation type="submission" date="2019-11" db="EMBL/GenBank/DDBJ databases">
        <title>Whole genome sequence of Oryza granulata.</title>
        <authorList>
            <person name="Li W."/>
        </authorList>
    </citation>
    <scope>NUCLEOTIDE SEQUENCE [LARGE SCALE GENOMIC DNA]</scope>
    <source>
        <strain evidence="2">cv. Menghai</strain>
        <tissue evidence="1">Leaf</tissue>
    </source>
</reference>
<dbReference type="Proteomes" id="UP000479710">
    <property type="component" value="Unassembled WGS sequence"/>
</dbReference>
<sequence>MLVDGLRYRSHETVPVPLPKLLHMWPPTTELHHGNEAIPHVNVYLEVQEATKVLNAIKHTIGMPSSLCVTIYIKAPKPWHGPCLKYEARNLIPEEKFHEIWECCATDNNTFFWSMLLNM</sequence>
<organism evidence="1 2">
    <name type="scientific">Oryza meyeriana var. granulata</name>
    <dbReference type="NCBI Taxonomy" id="110450"/>
    <lineage>
        <taxon>Eukaryota</taxon>
        <taxon>Viridiplantae</taxon>
        <taxon>Streptophyta</taxon>
        <taxon>Embryophyta</taxon>
        <taxon>Tracheophyta</taxon>
        <taxon>Spermatophyta</taxon>
        <taxon>Magnoliopsida</taxon>
        <taxon>Liliopsida</taxon>
        <taxon>Poales</taxon>
        <taxon>Poaceae</taxon>
        <taxon>BOP clade</taxon>
        <taxon>Oryzoideae</taxon>
        <taxon>Oryzeae</taxon>
        <taxon>Oryzinae</taxon>
        <taxon>Oryza</taxon>
        <taxon>Oryza meyeriana</taxon>
    </lineage>
</organism>
<protein>
    <submittedName>
        <fullName evidence="1">Uncharacterized protein</fullName>
    </submittedName>
</protein>
<name>A0A6G1BK38_9ORYZ</name>